<dbReference type="InterPro" id="IPR001638">
    <property type="entry name" value="Solute-binding_3/MltF_N"/>
</dbReference>
<dbReference type="Proteomes" id="UP001500301">
    <property type="component" value="Unassembled WGS sequence"/>
</dbReference>
<evidence type="ECO:0000256" key="2">
    <source>
        <dbReference type="SAM" id="SignalP"/>
    </source>
</evidence>
<protein>
    <recommendedName>
        <fullName evidence="3">Solute-binding protein family 3/N-terminal domain-containing protein</fullName>
    </recommendedName>
</protein>
<keyword evidence="1 2" id="KW-0732">Signal</keyword>
<organism evidence="4 5">
    <name type="scientific">Nocardioides daeguensis</name>
    <dbReference type="NCBI Taxonomy" id="908359"/>
    <lineage>
        <taxon>Bacteria</taxon>
        <taxon>Bacillati</taxon>
        <taxon>Actinomycetota</taxon>
        <taxon>Actinomycetes</taxon>
        <taxon>Propionibacteriales</taxon>
        <taxon>Nocardioidaceae</taxon>
        <taxon>Nocardioides</taxon>
    </lineage>
</organism>
<dbReference type="Gene3D" id="3.40.190.10">
    <property type="entry name" value="Periplasmic binding protein-like II"/>
    <property type="match status" value="2"/>
</dbReference>
<dbReference type="SUPFAM" id="SSF53850">
    <property type="entry name" value="Periplasmic binding protein-like II"/>
    <property type="match status" value="1"/>
</dbReference>
<evidence type="ECO:0000259" key="3">
    <source>
        <dbReference type="SMART" id="SM00062"/>
    </source>
</evidence>
<feature type="domain" description="Solute-binding protein family 3/N-terminal" evidence="3">
    <location>
        <begin position="57"/>
        <end position="287"/>
    </location>
</feature>
<evidence type="ECO:0000313" key="4">
    <source>
        <dbReference type="EMBL" id="GAA3546805.1"/>
    </source>
</evidence>
<keyword evidence="5" id="KW-1185">Reference proteome</keyword>
<dbReference type="PANTHER" id="PTHR35936:SF17">
    <property type="entry name" value="ARGININE-BINDING EXTRACELLULAR PROTEIN ARTP"/>
    <property type="match status" value="1"/>
</dbReference>
<proteinExistence type="predicted"/>
<dbReference type="PANTHER" id="PTHR35936">
    <property type="entry name" value="MEMBRANE-BOUND LYTIC MUREIN TRANSGLYCOSYLASE F"/>
    <property type="match status" value="1"/>
</dbReference>
<reference evidence="5" key="1">
    <citation type="journal article" date="2019" name="Int. J. Syst. Evol. Microbiol.">
        <title>The Global Catalogue of Microorganisms (GCM) 10K type strain sequencing project: providing services to taxonomists for standard genome sequencing and annotation.</title>
        <authorList>
            <consortium name="The Broad Institute Genomics Platform"/>
            <consortium name="The Broad Institute Genome Sequencing Center for Infectious Disease"/>
            <person name="Wu L."/>
            <person name="Ma J."/>
        </authorList>
    </citation>
    <scope>NUCLEOTIDE SEQUENCE [LARGE SCALE GENOMIC DNA]</scope>
    <source>
        <strain evidence="5">JCM 17460</strain>
    </source>
</reference>
<name>A0ABP6W671_9ACTN</name>
<dbReference type="EMBL" id="BAABBB010000021">
    <property type="protein sequence ID" value="GAA3546805.1"/>
    <property type="molecule type" value="Genomic_DNA"/>
</dbReference>
<comment type="caution">
    <text evidence="4">The sequence shown here is derived from an EMBL/GenBank/DDBJ whole genome shotgun (WGS) entry which is preliminary data.</text>
</comment>
<sequence length="298" mass="32013">MIIRTTALVAAASALALAIQGCSDTAADSDRTEIVAKIQDSDLPDSERIDAIKERGELRVGVLPGFPFLVQDITGDPNDYAGPAWYLANAYADALGVKLKVVPVTHETKIPVLAADQVDITISPLSVTDERKEVVDFVEYTDTGVCYIGLKDNEKFTSIDDFSDLNSADMTLAYFQGQPTEELLVEKYPELVYRAVPGSGGDVPIEEILSGRADVAVVSPQATGPQLTKAYPDLATFPEGDDCLDSEEFALPNGMAIDKGQPEFLDVLQEVFESVADEVADEERRVVDEGIGFSISGG</sequence>
<accession>A0ABP6W671</accession>
<feature type="chain" id="PRO_5045791336" description="Solute-binding protein family 3/N-terminal domain-containing protein" evidence="2">
    <location>
        <begin position="19"/>
        <end position="298"/>
    </location>
</feature>
<gene>
    <name evidence="4" type="ORF">GCM10022263_37410</name>
</gene>
<dbReference type="Pfam" id="PF00497">
    <property type="entry name" value="SBP_bac_3"/>
    <property type="match status" value="1"/>
</dbReference>
<evidence type="ECO:0000256" key="1">
    <source>
        <dbReference type="ARBA" id="ARBA00022729"/>
    </source>
</evidence>
<dbReference type="SMART" id="SM00062">
    <property type="entry name" value="PBPb"/>
    <property type="match status" value="1"/>
</dbReference>
<dbReference type="PROSITE" id="PS51257">
    <property type="entry name" value="PROKAR_LIPOPROTEIN"/>
    <property type="match status" value="1"/>
</dbReference>
<evidence type="ECO:0000313" key="5">
    <source>
        <dbReference type="Proteomes" id="UP001500301"/>
    </source>
</evidence>
<feature type="signal peptide" evidence="2">
    <location>
        <begin position="1"/>
        <end position="18"/>
    </location>
</feature>